<evidence type="ECO:0000256" key="10">
    <source>
        <dbReference type="ARBA" id="ARBA00022833"/>
    </source>
</evidence>
<evidence type="ECO:0000256" key="4">
    <source>
        <dbReference type="ARBA" id="ARBA00022454"/>
    </source>
</evidence>
<feature type="compositionally biased region" description="Polar residues" evidence="15">
    <location>
        <begin position="113"/>
        <end position="133"/>
    </location>
</feature>
<dbReference type="EMBL" id="KL363247">
    <property type="protein sequence ID" value="KFD50863.1"/>
    <property type="molecule type" value="Genomic_DNA"/>
</dbReference>
<dbReference type="GO" id="GO:0044773">
    <property type="term" value="P:mitotic DNA damage checkpoint signaling"/>
    <property type="evidence" value="ECO:0007669"/>
    <property type="project" value="TreeGrafter"/>
</dbReference>
<keyword evidence="13" id="KW-0131">Cell cycle</keyword>
<dbReference type="Gene3D" id="3.30.160.60">
    <property type="entry name" value="Classic Zinc Finger"/>
    <property type="match status" value="1"/>
</dbReference>
<feature type="domain" description="Zinc finger double-stranded RNA binding" evidence="16">
    <location>
        <begin position="20"/>
        <end position="44"/>
    </location>
</feature>
<protein>
    <recommendedName>
        <fullName evidence="3">Zinc finger protein 830</fullName>
    </recommendedName>
    <alternativeName>
        <fullName evidence="14">Coiled-coil domain-containing protein 16</fullName>
    </alternativeName>
</protein>
<dbReference type="InterPro" id="IPR036236">
    <property type="entry name" value="Znf_C2H2_sf"/>
</dbReference>
<evidence type="ECO:0000259" key="16">
    <source>
        <dbReference type="Pfam" id="PF12171"/>
    </source>
</evidence>
<dbReference type="Pfam" id="PF12171">
    <property type="entry name" value="zf-C2H2_jaz"/>
    <property type="match status" value="1"/>
</dbReference>
<gene>
    <name evidence="18" type="ORF">M513_08301</name>
    <name evidence="19" type="ORF">M514_08301</name>
</gene>
<comment type="subcellular location">
    <subcellularLocation>
        <location evidence="1">Chromosome</location>
    </subcellularLocation>
    <subcellularLocation>
        <location evidence="2">Nucleus speckle</location>
    </subcellularLocation>
</comment>
<feature type="region of interest" description="Disordered" evidence="15">
    <location>
        <begin position="228"/>
        <end position="250"/>
    </location>
</feature>
<keyword evidence="10" id="KW-0862">Zinc</keyword>
<accession>A0A085M0W7</accession>
<keyword evidence="11" id="KW-0175">Coiled coil</keyword>
<sequence length="266" mass="29763">MASYKVNSAYAKFSSSGALSCTLCNCLVKSAKVWVAHEKGRVHRQKLIALREQKLRDAAQATSSVEKRKAEEEEGSLEAKKAKLSEDESDSSSDISIDEAEKLPEDFFDESMETSTAQQVASDVSANIESSVSEYVGEPSEKPGTGIPEGFFDDPVEDAKKRGAELKDPLDEEWSRFQKELLMEENVAEELLEGDLEQMNLERSLDELDEEIRGWARVNVWEKKVEEALDKPKASNVQSSPESLSDLESDEADLEAILDWRSKEYL</sequence>
<dbReference type="GO" id="GO:0033260">
    <property type="term" value="P:nuclear DNA replication"/>
    <property type="evidence" value="ECO:0007669"/>
    <property type="project" value="TreeGrafter"/>
</dbReference>
<dbReference type="OrthoDB" id="77607at2759"/>
<keyword evidence="5" id="KW-0217">Developmental protein</keyword>
<evidence type="ECO:0000313" key="18">
    <source>
        <dbReference type="EMBL" id="KFD50863.1"/>
    </source>
</evidence>
<keyword evidence="4" id="KW-0158">Chromosome</keyword>
<evidence type="ECO:0000256" key="8">
    <source>
        <dbReference type="ARBA" id="ARBA00022771"/>
    </source>
</evidence>
<dbReference type="GO" id="GO:0003676">
    <property type="term" value="F:nucleic acid binding"/>
    <property type="evidence" value="ECO:0007669"/>
    <property type="project" value="InterPro"/>
</dbReference>
<dbReference type="GO" id="GO:0005681">
    <property type="term" value="C:spliceosomal complex"/>
    <property type="evidence" value="ECO:0007669"/>
    <property type="project" value="InterPro"/>
</dbReference>
<reference evidence="18 20" key="1">
    <citation type="journal article" date="2014" name="Nat. Genet.">
        <title>Genome and transcriptome of the porcine whipworm Trichuris suis.</title>
        <authorList>
            <person name="Jex A.R."/>
            <person name="Nejsum P."/>
            <person name="Schwarz E.M."/>
            <person name="Hu L."/>
            <person name="Young N.D."/>
            <person name="Hall R.S."/>
            <person name="Korhonen P.K."/>
            <person name="Liao S."/>
            <person name="Thamsborg S."/>
            <person name="Xia J."/>
            <person name="Xu P."/>
            <person name="Wang S."/>
            <person name="Scheerlinck J.P."/>
            <person name="Hofmann A."/>
            <person name="Sternberg P.W."/>
            <person name="Wang J."/>
            <person name="Gasser R.B."/>
        </authorList>
    </citation>
    <scope>NUCLEOTIDE SEQUENCE [LARGE SCALE GENOMIC DNA]</scope>
    <source>
        <strain evidence="19">DCEP-RM93F</strain>
        <strain evidence="18">DCEP-RM93M</strain>
    </source>
</reference>
<evidence type="ECO:0000259" key="17">
    <source>
        <dbReference type="Pfam" id="PF23406"/>
    </source>
</evidence>
<dbReference type="Proteomes" id="UP000030764">
    <property type="component" value="Unassembled WGS sequence"/>
</dbReference>
<dbReference type="InterPro" id="IPR059039">
    <property type="entry name" value="ZNF380_CC"/>
</dbReference>
<dbReference type="SUPFAM" id="SSF57667">
    <property type="entry name" value="beta-beta-alpha zinc fingers"/>
    <property type="match status" value="1"/>
</dbReference>
<evidence type="ECO:0000256" key="2">
    <source>
        <dbReference type="ARBA" id="ARBA00004324"/>
    </source>
</evidence>
<dbReference type="InterPro" id="IPR022755">
    <property type="entry name" value="Znf_C2H2_jaz"/>
</dbReference>
<evidence type="ECO:0000256" key="5">
    <source>
        <dbReference type="ARBA" id="ARBA00022473"/>
    </source>
</evidence>
<evidence type="ECO:0000256" key="14">
    <source>
        <dbReference type="ARBA" id="ARBA00030672"/>
    </source>
</evidence>
<keyword evidence="12" id="KW-0539">Nucleus</keyword>
<evidence type="ECO:0000256" key="3">
    <source>
        <dbReference type="ARBA" id="ARBA00017358"/>
    </source>
</evidence>
<dbReference type="GO" id="GO:0033314">
    <property type="term" value="P:mitotic DNA replication checkpoint signaling"/>
    <property type="evidence" value="ECO:0007669"/>
    <property type="project" value="TreeGrafter"/>
</dbReference>
<feature type="compositionally biased region" description="Basic and acidic residues" evidence="15">
    <location>
        <begin position="65"/>
        <end position="86"/>
    </location>
</feature>
<proteinExistence type="predicted"/>
<evidence type="ECO:0000256" key="13">
    <source>
        <dbReference type="ARBA" id="ARBA00023306"/>
    </source>
</evidence>
<evidence type="ECO:0000256" key="7">
    <source>
        <dbReference type="ARBA" id="ARBA00022723"/>
    </source>
</evidence>
<dbReference type="Proteomes" id="UP000030758">
    <property type="component" value="Unassembled WGS sequence"/>
</dbReference>
<keyword evidence="8" id="KW-0863">Zinc-finger</keyword>
<dbReference type="AlphaFoldDB" id="A0A085M0W7"/>
<evidence type="ECO:0000256" key="1">
    <source>
        <dbReference type="ARBA" id="ARBA00004286"/>
    </source>
</evidence>
<evidence type="ECO:0000256" key="15">
    <source>
        <dbReference type="SAM" id="MobiDB-lite"/>
    </source>
</evidence>
<dbReference type="PANTHER" id="PTHR13278:SF0">
    <property type="entry name" value="ZINC FINGER PROTEIN 830"/>
    <property type="match status" value="1"/>
</dbReference>
<keyword evidence="9" id="KW-0498">Mitosis</keyword>
<keyword evidence="6" id="KW-0132">Cell division</keyword>
<keyword evidence="20" id="KW-1185">Reference proteome</keyword>
<keyword evidence="7" id="KW-0479">Metal-binding</keyword>
<evidence type="ECO:0000256" key="12">
    <source>
        <dbReference type="ARBA" id="ARBA00023242"/>
    </source>
</evidence>
<evidence type="ECO:0000256" key="11">
    <source>
        <dbReference type="ARBA" id="ARBA00023054"/>
    </source>
</evidence>
<feature type="domain" description="ZNF380 coiled-coil" evidence="17">
    <location>
        <begin position="147"/>
        <end position="226"/>
    </location>
</feature>
<evidence type="ECO:0000256" key="6">
    <source>
        <dbReference type="ARBA" id="ARBA00022618"/>
    </source>
</evidence>
<name>A0A085M0W7_9BILA</name>
<dbReference type="PANTHER" id="PTHR13278">
    <property type="entry name" value="ZINC FINGER PROTEIN 830"/>
    <property type="match status" value="1"/>
</dbReference>
<dbReference type="InterPro" id="IPR040050">
    <property type="entry name" value="ZNF830-like"/>
</dbReference>
<feature type="region of interest" description="Disordered" evidence="15">
    <location>
        <begin position="59"/>
        <end position="167"/>
    </location>
</feature>
<feature type="compositionally biased region" description="Basic and acidic residues" evidence="15">
    <location>
        <begin position="157"/>
        <end position="167"/>
    </location>
</feature>
<evidence type="ECO:0000256" key="9">
    <source>
        <dbReference type="ARBA" id="ARBA00022776"/>
    </source>
</evidence>
<organism evidence="18 20">
    <name type="scientific">Trichuris suis</name>
    <name type="common">pig whipworm</name>
    <dbReference type="NCBI Taxonomy" id="68888"/>
    <lineage>
        <taxon>Eukaryota</taxon>
        <taxon>Metazoa</taxon>
        <taxon>Ecdysozoa</taxon>
        <taxon>Nematoda</taxon>
        <taxon>Enoplea</taxon>
        <taxon>Dorylaimia</taxon>
        <taxon>Trichinellida</taxon>
        <taxon>Trichuridae</taxon>
        <taxon>Trichuris</taxon>
    </lineage>
</organism>
<evidence type="ECO:0000313" key="20">
    <source>
        <dbReference type="Proteomes" id="UP000030764"/>
    </source>
</evidence>
<evidence type="ECO:0000313" key="19">
    <source>
        <dbReference type="EMBL" id="KFD68943.1"/>
    </source>
</evidence>
<dbReference type="EMBL" id="KL367500">
    <property type="protein sequence ID" value="KFD68943.1"/>
    <property type="molecule type" value="Genomic_DNA"/>
</dbReference>
<dbReference type="GO" id="GO:0008270">
    <property type="term" value="F:zinc ion binding"/>
    <property type="evidence" value="ECO:0007669"/>
    <property type="project" value="UniProtKB-KW"/>
</dbReference>
<dbReference type="Pfam" id="PF23406">
    <property type="entry name" value="ZNF380_CC"/>
    <property type="match status" value="1"/>
</dbReference>